<protein>
    <submittedName>
        <fullName evidence="2">Uncharacterized protein</fullName>
    </submittedName>
</protein>
<dbReference type="Proteomes" id="UP000618795">
    <property type="component" value="Unassembled WGS sequence"/>
</dbReference>
<evidence type="ECO:0000313" key="3">
    <source>
        <dbReference type="Proteomes" id="UP000618795"/>
    </source>
</evidence>
<name>A0A918I8F4_9ACTN</name>
<evidence type="ECO:0000313" key="2">
    <source>
        <dbReference type="EMBL" id="GGU85298.1"/>
    </source>
</evidence>
<proteinExistence type="predicted"/>
<dbReference type="AlphaFoldDB" id="A0A918I8F4"/>
<reference evidence="2" key="2">
    <citation type="submission" date="2020-09" db="EMBL/GenBank/DDBJ databases">
        <authorList>
            <person name="Sun Q."/>
            <person name="Ohkuma M."/>
        </authorList>
    </citation>
    <scope>NUCLEOTIDE SEQUENCE</scope>
    <source>
        <strain evidence="2">JCM 4369</strain>
    </source>
</reference>
<sequence>MPAQGLATECSAAGRRLTEDSELPVARWSRGKGVRSHPAGEPVPGPARIAPEDEPLPAALERHMRALRGDKYGVRRNRRVQIRWRLRHRNLLTRQYRVRPFPMCGHFPATDEPKREVCSVSDPLPPGDGVG</sequence>
<feature type="region of interest" description="Disordered" evidence="1">
    <location>
        <begin position="1"/>
        <end position="55"/>
    </location>
</feature>
<comment type="caution">
    <text evidence="2">The sequence shown here is derived from an EMBL/GenBank/DDBJ whole genome shotgun (WGS) entry which is preliminary data.</text>
</comment>
<gene>
    <name evidence="2" type="ORF">GCM10010260_17530</name>
</gene>
<evidence type="ECO:0000256" key="1">
    <source>
        <dbReference type="SAM" id="MobiDB-lite"/>
    </source>
</evidence>
<dbReference type="EMBL" id="BMTD01000003">
    <property type="protein sequence ID" value="GGU85298.1"/>
    <property type="molecule type" value="Genomic_DNA"/>
</dbReference>
<organism evidence="2 3">
    <name type="scientific">Streptomyces filipinensis</name>
    <dbReference type="NCBI Taxonomy" id="66887"/>
    <lineage>
        <taxon>Bacteria</taxon>
        <taxon>Bacillati</taxon>
        <taxon>Actinomycetota</taxon>
        <taxon>Actinomycetes</taxon>
        <taxon>Kitasatosporales</taxon>
        <taxon>Streptomycetaceae</taxon>
        <taxon>Streptomyces</taxon>
    </lineage>
</organism>
<keyword evidence="3" id="KW-1185">Reference proteome</keyword>
<accession>A0A918I8F4</accession>
<reference evidence="2" key="1">
    <citation type="journal article" date="2014" name="Int. J. Syst. Evol. Microbiol.">
        <title>Complete genome sequence of Corynebacterium casei LMG S-19264T (=DSM 44701T), isolated from a smear-ripened cheese.</title>
        <authorList>
            <consortium name="US DOE Joint Genome Institute (JGI-PGF)"/>
            <person name="Walter F."/>
            <person name="Albersmeier A."/>
            <person name="Kalinowski J."/>
            <person name="Ruckert C."/>
        </authorList>
    </citation>
    <scope>NUCLEOTIDE SEQUENCE</scope>
    <source>
        <strain evidence="2">JCM 4369</strain>
    </source>
</reference>
<feature type="region of interest" description="Disordered" evidence="1">
    <location>
        <begin position="107"/>
        <end position="131"/>
    </location>
</feature>